<dbReference type="EMBL" id="MT560064">
    <property type="protein sequence ID" value="QOQ32025.1"/>
    <property type="molecule type" value="Genomic_DNA"/>
</dbReference>
<evidence type="ECO:0000313" key="1">
    <source>
        <dbReference type="EMBL" id="QOQ32025.1"/>
    </source>
</evidence>
<dbReference type="RefSeq" id="WP_032975468.1">
    <property type="nucleotide sequence ID" value="NZ_MT560064.1"/>
</dbReference>
<accession>A0A7M1I0H7</accession>
<keyword evidence="1" id="KW-0614">Plasmid</keyword>
<geneLocation type="plasmid" evidence="1">
    <name>pRIVM_C014947_1</name>
</geneLocation>
<gene>
    <name evidence="1" type="ORF">PMIDBGBA_05320</name>
</gene>
<protein>
    <submittedName>
        <fullName evidence="1">Uncharacterized protein</fullName>
    </submittedName>
</protein>
<reference evidence="1" key="1">
    <citation type="journal article" date="2020" name="Sci. Rep.">
        <title>Plasmid diversity among genetically related Klebsiella pneumoniae blaKPC-2 and blaKPC-3 isolates collected in the Dutch national surveillance.</title>
        <authorList>
            <consortium name="Dutch CPE surveillance Study Group"/>
            <person name="Hendrickx A.P.A."/>
            <person name="Landman F."/>
            <person name="de Haan A."/>
            <person name="Borst D."/>
            <person name="Witteveen S."/>
            <person name="van Santen-Verheuvel M.G."/>
            <person name="van der Heide H.G.J."/>
            <person name="Schouls L.M."/>
        </authorList>
    </citation>
    <scope>NUCLEOTIDE SEQUENCE</scope>
    <source>
        <strain evidence="1">RIVM_C014947</strain>
    </source>
</reference>
<name>A0A7M1I0H7_KLEPN</name>
<proteinExistence type="predicted"/>
<sequence>MGPVFLHDVYQSGEQFDILKKKLNALACGVFSSSERLIECFTVLPVNMRFILEQMQLQGQHIRMEGSVGIFASWFRDAEPDVVTNAENIHFLWSCLDDTQRETVLDELHDVLLERHIRIDSRIAIITRFHNELSFIEPEKAVERRAIAALFSASVDNVLLSQWLDRQTFSFSSWSPEDARTATSCIMNNSEIFPLICRNSQYIKNRMLPEKADVTEDSDTFPD</sequence>
<dbReference type="AlphaFoldDB" id="A0A7M1I0H7"/>
<organism evidence="1">
    <name type="scientific">Klebsiella pneumoniae</name>
    <dbReference type="NCBI Taxonomy" id="573"/>
    <lineage>
        <taxon>Bacteria</taxon>
        <taxon>Pseudomonadati</taxon>
        <taxon>Pseudomonadota</taxon>
        <taxon>Gammaproteobacteria</taxon>
        <taxon>Enterobacterales</taxon>
        <taxon>Enterobacteriaceae</taxon>
        <taxon>Klebsiella/Raoultella group</taxon>
        <taxon>Klebsiella</taxon>
        <taxon>Klebsiella pneumoniae complex</taxon>
    </lineage>
</organism>